<keyword evidence="3" id="KW-1185">Reference proteome</keyword>
<sequence length="64" mass="7055">MAPVAEYPAEKGAPDLRSAQPADSLDNGRDYRGKEVNGQPSGTGRINSYIRAFEKRLLEYNLEA</sequence>
<dbReference type="AlphaFoldDB" id="A0A3A2ZGF4"/>
<comment type="caution">
    <text evidence="2">The sequence shown here is derived from an EMBL/GenBank/DDBJ whole genome shotgun (WGS) entry which is preliminary data.</text>
</comment>
<organism evidence="2 3">
    <name type="scientific">Aspergillus sclerotialis</name>
    <dbReference type="NCBI Taxonomy" id="2070753"/>
    <lineage>
        <taxon>Eukaryota</taxon>
        <taxon>Fungi</taxon>
        <taxon>Dikarya</taxon>
        <taxon>Ascomycota</taxon>
        <taxon>Pezizomycotina</taxon>
        <taxon>Eurotiomycetes</taxon>
        <taxon>Eurotiomycetidae</taxon>
        <taxon>Eurotiales</taxon>
        <taxon>Aspergillaceae</taxon>
        <taxon>Aspergillus</taxon>
        <taxon>Aspergillus subgen. Polypaecilum</taxon>
    </lineage>
</organism>
<feature type="non-terminal residue" evidence="2">
    <location>
        <position position="64"/>
    </location>
</feature>
<evidence type="ECO:0000313" key="3">
    <source>
        <dbReference type="Proteomes" id="UP000266188"/>
    </source>
</evidence>
<dbReference type="Proteomes" id="UP000266188">
    <property type="component" value="Unassembled WGS sequence"/>
</dbReference>
<accession>A0A3A2ZGF4</accession>
<dbReference type="EMBL" id="MVGC01006921">
    <property type="protein sequence ID" value="RJE16361.1"/>
    <property type="molecule type" value="Genomic_DNA"/>
</dbReference>
<feature type="region of interest" description="Disordered" evidence="1">
    <location>
        <begin position="1"/>
        <end position="45"/>
    </location>
</feature>
<protein>
    <submittedName>
        <fullName evidence="2">Uncharacterized protein</fullName>
    </submittedName>
</protein>
<evidence type="ECO:0000313" key="2">
    <source>
        <dbReference type="EMBL" id="RJE16361.1"/>
    </source>
</evidence>
<feature type="compositionally biased region" description="Basic and acidic residues" evidence="1">
    <location>
        <begin position="26"/>
        <end position="35"/>
    </location>
</feature>
<reference evidence="3" key="1">
    <citation type="submission" date="2017-02" db="EMBL/GenBank/DDBJ databases">
        <authorList>
            <person name="Tafer H."/>
            <person name="Lopandic K."/>
        </authorList>
    </citation>
    <scope>NUCLEOTIDE SEQUENCE [LARGE SCALE GENOMIC DNA]</scope>
    <source>
        <strain evidence="3">CBS 366.77</strain>
    </source>
</reference>
<evidence type="ECO:0000256" key="1">
    <source>
        <dbReference type="SAM" id="MobiDB-lite"/>
    </source>
</evidence>
<proteinExistence type="predicted"/>
<gene>
    <name evidence="2" type="ORF">PHISCL_11302</name>
</gene>
<name>A0A3A2ZGF4_9EURO</name>